<evidence type="ECO:0000313" key="3">
    <source>
        <dbReference type="Proteomes" id="UP000279968"/>
    </source>
</evidence>
<dbReference type="EMBL" id="RBAN01000003">
    <property type="protein sequence ID" value="RKN53920.1"/>
    <property type="molecule type" value="Genomic_DNA"/>
</dbReference>
<accession>A0A3B0A0H1</accession>
<gene>
    <name evidence="2" type="ORF">D7193_17865</name>
</gene>
<dbReference type="RefSeq" id="WP_120780664.1">
    <property type="nucleotide sequence ID" value="NZ_JBHLUP010000001.1"/>
</dbReference>
<dbReference type="Proteomes" id="UP000279968">
    <property type="component" value="Unassembled WGS sequence"/>
</dbReference>
<keyword evidence="1" id="KW-1133">Transmembrane helix</keyword>
<comment type="caution">
    <text evidence="2">The sequence shown here is derived from an EMBL/GenBank/DDBJ whole genome shotgun (WGS) entry which is preliminary data.</text>
</comment>
<feature type="transmembrane region" description="Helical" evidence="1">
    <location>
        <begin position="49"/>
        <end position="69"/>
    </location>
</feature>
<dbReference type="OrthoDB" id="3295949at2"/>
<keyword evidence="3" id="KW-1185">Reference proteome</keyword>
<reference evidence="2 3" key="1">
    <citation type="journal article" date="2015" name="Int. J. Syst. Evol. Microbiol.">
        <title>Micromonospora costi sp. nov., isolated from a leaf of Costus speciosus.</title>
        <authorList>
            <person name="Thawai C."/>
        </authorList>
    </citation>
    <scope>NUCLEOTIDE SEQUENCE [LARGE SCALE GENOMIC DNA]</scope>
    <source>
        <strain evidence="2 3">CS1-12</strain>
    </source>
</reference>
<evidence type="ECO:0000256" key="1">
    <source>
        <dbReference type="SAM" id="Phobius"/>
    </source>
</evidence>
<name>A0A3B0A0H1_9ACTN</name>
<proteinExistence type="predicted"/>
<dbReference type="AlphaFoldDB" id="A0A3B0A0H1"/>
<keyword evidence="1" id="KW-0472">Membrane</keyword>
<feature type="transmembrane region" description="Helical" evidence="1">
    <location>
        <begin position="81"/>
        <end position="102"/>
    </location>
</feature>
<sequence>MKRLGLGGLFFAWLYGVPFLLAVGLMRRAATPYTPTREAARAFGATTDALLTAGLLLGAALPLVGLLVARLAEERLWWRHFAWALGGTALLYLAVALAGSTATGPLIGHTPAHQEPVPPVGHCVPVSGGRGCPGG</sequence>
<organism evidence="2 3">
    <name type="scientific">Micromonospora costi</name>
    <dbReference type="NCBI Taxonomy" id="1530042"/>
    <lineage>
        <taxon>Bacteria</taxon>
        <taxon>Bacillati</taxon>
        <taxon>Actinomycetota</taxon>
        <taxon>Actinomycetes</taxon>
        <taxon>Micromonosporales</taxon>
        <taxon>Micromonosporaceae</taxon>
        <taxon>Micromonospora</taxon>
    </lineage>
</organism>
<evidence type="ECO:0000313" key="2">
    <source>
        <dbReference type="EMBL" id="RKN53920.1"/>
    </source>
</evidence>
<keyword evidence="1" id="KW-0812">Transmembrane</keyword>
<protein>
    <submittedName>
        <fullName evidence="2">Uncharacterized protein</fullName>
    </submittedName>
</protein>